<feature type="domain" description="DNA2/NAM7 helicase helicase" evidence="1">
    <location>
        <begin position="79"/>
        <end position="114"/>
    </location>
</feature>
<dbReference type="Proteomes" id="UP000677228">
    <property type="component" value="Unassembled WGS sequence"/>
</dbReference>
<dbReference type="GO" id="GO:0016604">
    <property type="term" value="C:nuclear body"/>
    <property type="evidence" value="ECO:0007669"/>
    <property type="project" value="TreeGrafter"/>
</dbReference>
<evidence type="ECO:0000313" key="6">
    <source>
        <dbReference type="EMBL" id="CAF4322187.1"/>
    </source>
</evidence>
<dbReference type="EMBL" id="CAJNOQ010019331">
    <property type="protein sequence ID" value="CAF1447989.1"/>
    <property type="molecule type" value="Genomic_DNA"/>
</dbReference>
<feature type="non-terminal residue" evidence="3">
    <location>
        <position position="1"/>
    </location>
</feature>
<dbReference type="InterPro" id="IPR045055">
    <property type="entry name" value="DNA2/NAM7-like"/>
</dbReference>
<evidence type="ECO:0000259" key="1">
    <source>
        <dbReference type="Pfam" id="PF13086"/>
    </source>
</evidence>
<evidence type="ECO:0000313" key="4">
    <source>
        <dbReference type="EMBL" id="CAF1473384.1"/>
    </source>
</evidence>
<organism evidence="3 7">
    <name type="scientific">Didymodactylos carnosus</name>
    <dbReference type="NCBI Taxonomy" id="1234261"/>
    <lineage>
        <taxon>Eukaryota</taxon>
        <taxon>Metazoa</taxon>
        <taxon>Spiralia</taxon>
        <taxon>Gnathifera</taxon>
        <taxon>Rotifera</taxon>
        <taxon>Eurotatoria</taxon>
        <taxon>Bdelloidea</taxon>
        <taxon>Philodinida</taxon>
        <taxon>Philodinidae</taxon>
        <taxon>Didymodactylos</taxon>
    </lineage>
</organism>
<dbReference type="CDD" id="cd18808">
    <property type="entry name" value="SF1_C_Upf1"/>
    <property type="match status" value="1"/>
</dbReference>
<dbReference type="OrthoDB" id="2285229at2759"/>
<comment type="caution">
    <text evidence="3">The sequence shown here is derived from an EMBL/GenBank/DDBJ whole genome shotgun (WGS) entry which is preliminary data.</text>
</comment>
<evidence type="ECO:0000313" key="7">
    <source>
        <dbReference type="Proteomes" id="UP000663829"/>
    </source>
</evidence>
<dbReference type="Proteomes" id="UP000681722">
    <property type="component" value="Unassembled WGS sequence"/>
</dbReference>
<dbReference type="Pfam" id="PF13087">
    <property type="entry name" value="AAA_12"/>
    <property type="match status" value="1"/>
</dbReference>
<gene>
    <name evidence="3" type="ORF">GPM918_LOCUS34625</name>
    <name evidence="4" type="ORF">OVA965_LOCUS35745</name>
    <name evidence="6" type="ORF">SRO942_LOCUS35328</name>
    <name evidence="5" type="ORF">TMI583_LOCUS36720</name>
</gene>
<protein>
    <recommendedName>
        <fullName evidence="8">RNA helicase</fullName>
    </recommendedName>
</protein>
<evidence type="ECO:0000313" key="3">
    <source>
        <dbReference type="EMBL" id="CAF1447989.1"/>
    </source>
</evidence>
<dbReference type="Proteomes" id="UP000682733">
    <property type="component" value="Unassembled WGS sequence"/>
</dbReference>
<dbReference type="GO" id="GO:0004386">
    <property type="term" value="F:helicase activity"/>
    <property type="evidence" value="ECO:0007669"/>
    <property type="project" value="InterPro"/>
</dbReference>
<feature type="domain" description="DNA2/NAM7 helicase-like C-terminal" evidence="2">
    <location>
        <begin position="123"/>
        <end position="343"/>
    </location>
</feature>
<sequence>TGKSKTIAGIVLKLLPKLGNKKILLCAPSNNACDELTRRILHQFDELEEDYKGKVVRLACQPPDDHRLCEHFLDFMVMATQSLEADSLLPFRFGCAKVIMVGDPQQLPPCVLSQAGKEYNLSQSLYLRLYSILNDVENINSPVSMLRVQYRMHPEICQWPSEFFYNNRLLTHPTIVTRLEEFPLKPLYFYNIAISQHEQDSASSSMNRTETSHIRKFCTHLILYLYNYEQLDQDDSTNSDTDSLSSSSSDDESVFLNLSDPIIIQIQQRIAVITPYRAQVRHLRSQLPNHIEIGTVDAFQGKEKDIVIISCVRSGGSIGFLEDSRRLNVMLTRSKYAMYLFGNFTKLSEQNREWNALIQNARGRNLFENIGFLAPKLPFK</sequence>
<proteinExistence type="predicted"/>
<dbReference type="GO" id="GO:0001147">
    <property type="term" value="F:transcription termination site sequence-specific DNA binding"/>
    <property type="evidence" value="ECO:0007669"/>
    <property type="project" value="TreeGrafter"/>
</dbReference>
<dbReference type="Proteomes" id="UP000663829">
    <property type="component" value="Unassembled WGS sequence"/>
</dbReference>
<dbReference type="InterPro" id="IPR027417">
    <property type="entry name" value="P-loop_NTPase"/>
</dbReference>
<dbReference type="AlphaFoldDB" id="A0A815PEP8"/>
<dbReference type="EMBL" id="CAJNOK010031544">
    <property type="protein sequence ID" value="CAF1473384.1"/>
    <property type="molecule type" value="Genomic_DNA"/>
</dbReference>
<reference evidence="3" key="1">
    <citation type="submission" date="2021-02" db="EMBL/GenBank/DDBJ databases">
        <authorList>
            <person name="Nowell W R."/>
        </authorList>
    </citation>
    <scope>NUCLEOTIDE SEQUENCE</scope>
</reference>
<feature type="domain" description="DNA2/NAM7 helicase helicase" evidence="1">
    <location>
        <begin position="1"/>
        <end position="60"/>
    </location>
</feature>
<dbReference type="Pfam" id="PF13086">
    <property type="entry name" value="AAA_11"/>
    <property type="match status" value="2"/>
</dbReference>
<dbReference type="InterPro" id="IPR047187">
    <property type="entry name" value="SF1_C_Upf1"/>
</dbReference>
<name>A0A815PEP8_9BILA</name>
<dbReference type="EMBL" id="CAJOBA010053439">
    <property type="protein sequence ID" value="CAF4264813.1"/>
    <property type="molecule type" value="Genomic_DNA"/>
</dbReference>
<dbReference type="InterPro" id="IPR041677">
    <property type="entry name" value="DNA2/NAM7_AAA_11"/>
</dbReference>
<dbReference type="SUPFAM" id="SSF52540">
    <property type="entry name" value="P-loop containing nucleoside triphosphate hydrolases"/>
    <property type="match status" value="1"/>
</dbReference>
<dbReference type="InterPro" id="IPR041679">
    <property type="entry name" value="DNA2/NAM7-like_C"/>
</dbReference>
<dbReference type="PANTHER" id="PTHR10887">
    <property type="entry name" value="DNA2/NAM7 HELICASE FAMILY"/>
    <property type="match status" value="1"/>
</dbReference>
<keyword evidence="7" id="KW-1185">Reference proteome</keyword>
<dbReference type="Gene3D" id="3.40.50.300">
    <property type="entry name" value="P-loop containing nucleotide triphosphate hydrolases"/>
    <property type="match status" value="3"/>
</dbReference>
<dbReference type="PANTHER" id="PTHR10887:SF495">
    <property type="entry name" value="HELICASE SENATAXIN ISOFORM X1-RELATED"/>
    <property type="match status" value="1"/>
</dbReference>
<dbReference type="EMBL" id="CAJOBC010084778">
    <property type="protein sequence ID" value="CAF4322187.1"/>
    <property type="molecule type" value="Genomic_DNA"/>
</dbReference>
<evidence type="ECO:0000259" key="2">
    <source>
        <dbReference type="Pfam" id="PF13087"/>
    </source>
</evidence>
<dbReference type="GO" id="GO:0006369">
    <property type="term" value="P:termination of RNA polymerase II transcription"/>
    <property type="evidence" value="ECO:0007669"/>
    <property type="project" value="TreeGrafter"/>
</dbReference>
<accession>A0A815PEP8</accession>
<evidence type="ECO:0000313" key="5">
    <source>
        <dbReference type="EMBL" id="CAF4264813.1"/>
    </source>
</evidence>
<evidence type="ECO:0008006" key="8">
    <source>
        <dbReference type="Google" id="ProtNLM"/>
    </source>
</evidence>